<sequence length="382" mass="43045">MAEVGGVDSDESTLPMEDGWSPPAWDGPAPVLNLLDVTRPTIPVARLFQVAQVPFTVDLLNHNDDGAYCIPLPIAAPMLILREKLAQELQLDYRRSFLHRLEFPTILRTDAPEIVDDLLGFLFNATSLEQCQNHFAAVSTRVVFETVVELIQRVQFLSLPISYETARIMLDVDFIRHKYGPPDEFIQPSGHEAAYVIQVIQDIIAAEALKRRISNILHYLWFRDLQNFNNEQVKLVFQFLVINFMHMLRMYCIAGGATTAGMEEGPFMVIDYVQMHAQSMEESLRVLGNKLGKCLILPPPAFLHEAGREVGLGSFSKVITSGKFFLNLLLLNQPGVWSPLAELRSFINHDQPDCNFQDENCICATLRTRFPQAVRGLTTSAT</sequence>
<reference evidence="2 3" key="1">
    <citation type="journal article" date="2022" name="Front. Cell. Infect. Microbiol.">
        <title>The Genomes of Two Strains of Taenia crassiceps the Animal Model for the Study of Human Cysticercosis.</title>
        <authorList>
            <person name="Bobes R.J."/>
            <person name="Estrada K."/>
            <person name="Rios-Valencia D.G."/>
            <person name="Calderon-Gallegos A."/>
            <person name="de la Torre P."/>
            <person name="Carrero J.C."/>
            <person name="Sanchez-Flores A."/>
            <person name="Laclette J.P."/>
        </authorList>
    </citation>
    <scope>NUCLEOTIDE SEQUENCE [LARGE SCALE GENOMIC DNA]</scope>
    <source>
        <strain evidence="2">WFUcys</strain>
    </source>
</reference>
<dbReference type="Proteomes" id="UP001651158">
    <property type="component" value="Unassembled WGS sequence"/>
</dbReference>
<evidence type="ECO:0000256" key="1">
    <source>
        <dbReference type="SAM" id="MobiDB-lite"/>
    </source>
</evidence>
<name>A0ABR4QAQ1_9CEST</name>
<accession>A0ABR4QAQ1</accession>
<comment type="caution">
    <text evidence="2">The sequence shown here is derived from an EMBL/GenBank/DDBJ whole genome shotgun (WGS) entry which is preliminary data.</text>
</comment>
<proteinExistence type="predicted"/>
<protein>
    <submittedName>
        <fullName evidence="2">Uncharacterized protein</fullName>
    </submittedName>
</protein>
<keyword evidence="3" id="KW-1185">Reference proteome</keyword>
<dbReference type="EMBL" id="JAKROA010000005">
    <property type="protein sequence ID" value="KAL5106648.1"/>
    <property type="molecule type" value="Genomic_DNA"/>
</dbReference>
<gene>
    <name evidence="2" type="ORF">TcWFU_002515</name>
</gene>
<evidence type="ECO:0000313" key="2">
    <source>
        <dbReference type="EMBL" id="KAL5106648.1"/>
    </source>
</evidence>
<feature type="region of interest" description="Disordered" evidence="1">
    <location>
        <begin position="1"/>
        <end position="20"/>
    </location>
</feature>
<organism evidence="2 3">
    <name type="scientific">Taenia crassiceps</name>
    <dbReference type="NCBI Taxonomy" id="6207"/>
    <lineage>
        <taxon>Eukaryota</taxon>
        <taxon>Metazoa</taxon>
        <taxon>Spiralia</taxon>
        <taxon>Lophotrochozoa</taxon>
        <taxon>Platyhelminthes</taxon>
        <taxon>Cestoda</taxon>
        <taxon>Eucestoda</taxon>
        <taxon>Cyclophyllidea</taxon>
        <taxon>Taeniidae</taxon>
        <taxon>Taenia</taxon>
    </lineage>
</organism>
<evidence type="ECO:0000313" key="3">
    <source>
        <dbReference type="Proteomes" id="UP001651158"/>
    </source>
</evidence>